<feature type="domain" description="Plastocyanin-like" evidence="8">
    <location>
        <begin position="109"/>
        <end position="223"/>
    </location>
</feature>
<feature type="transmembrane region" description="Helical" evidence="5">
    <location>
        <begin position="9"/>
        <end position="29"/>
    </location>
</feature>
<evidence type="ECO:0000259" key="6">
    <source>
        <dbReference type="Pfam" id="PF00394"/>
    </source>
</evidence>
<dbReference type="CDD" id="cd13890">
    <property type="entry name" value="CuRO_3_CueO_FtsP"/>
    <property type="match status" value="1"/>
</dbReference>
<evidence type="ECO:0000256" key="4">
    <source>
        <dbReference type="SAM" id="MobiDB-lite"/>
    </source>
</evidence>
<dbReference type="EMBL" id="AZDY01000006">
    <property type="protein sequence ID" value="KRK84720.1"/>
    <property type="molecule type" value="Genomic_DNA"/>
</dbReference>
<dbReference type="SUPFAM" id="SSF49503">
    <property type="entry name" value="Cupredoxins"/>
    <property type="match status" value="3"/>
</dbReference>
<evidence type="ECO:0000313" key="9">
    <source>
        <dbReference type="EMBL" id="KRK84720.1"/>
    </source>
</evidence>
<keyword evidence="3" id="KW-0560">Oxidoreductase</keyword>
<evidence type="ECO:0000259" key="7">
    <source>
        <dbReference type="Pfam" id="PF07731"/>
    </source>
</evidence>
<evidence type="ECO:0000256" key="3">
    <source>
        <dbReference type="ARBA" id="ARBA00023002"/>
    </source>
</evidence>
<keyword evidence="5" id="KW-0472">Membrane</keyword>
<dbReference type="Pfam" id="PF07731">
    <property type="entry name" value="Cu-oxidase_2"/>
    <property type="match status" value="1"/>
</dbReference>
<feature type="compositionally biased region" description="Low complexity" evidence="4">
    <location>
        <begin position="34"/>
        <end position="65"/>
    </location>
</feature>
<comment type="caution">
    <text evidence="9">The sequence shown here is derived from an EMBL/GenBank/DDBJ whole genome shotgun (WGS) entry which is preliminary data.</text>
</comment>
<dbReference type="AlphaFoldDB" id="A0A0R1KNR1"/>
<reference evidence="9 10" key="1">
    <citation type="journal article" date="2015" name="Genome Announc.">
        <title>Expanding the biotechnology potential of lactobacilli through comparative genomics of 213 strains and associated genera.</title>
        <authorList>
            <person name="Sun Z."/>
            <person name="Harris H.M."/>
            <person name="McCann A."/>
            <person name="Guo C."/>
            <person name="Argimon S."/>
            <person name="Zhang W."/>
            <person name="Yang X."/>
            <person name="Jeffery I.B."/>
            <person name="Cooney J.C."/>
            <person name="Kagawa T.F."/>
            <person name="Liu W."/>
            <person name="Song Y."/>
            <person name="Salvetti E."/>
            <person name="Wrobel A."/>
            <person name="Rasinkangas P."/>
            <person name="Parkhill J."/>
            <person name="Rea M.C."/>
            <person name="O'Sullivan O."/>
            <person name="Ritari J."/>
            <person name="Douillard F.P."/>
            <person name="Paul Ross R."/>
            <person name="Yang R."/>
            <person name="Briner A.E."/>
            <person name="Felis G.E."/>
            <person name="de Vos W.M."/>
            <person name="Barrangou R."/>
            <person name="Klaenhammer T.R."/>
            <person name="Caufield P.W."/>
            <person name="Cui Y."/>
            <person name="Zhang H."/>
            <person name="O'Toole P.W."/>
        </authorList>
    </citation>
    <scope>NUCLEOTIDE SEQUENCE [LARGE SCALE GENOMIC DNA]</scope>
    <source>
        <strain evidence="9 10">DSM 19674</strain>
    </source>
</reference>
<dbReference type="GO" id="GO:0016491">
    <property type="term" value="F:oxidoreductase activity"/>
    <property type="evidence" value="ECO:0007669"/>
    <property type="project" value="UniProtKB-KW"/>
</dbReference>
<dbReference type="PROSITE" id="PS00080">
    <property type="entry name" value="MULTICOPPER_OXIDASE2"/>
    <property type="match status" value="1"/>
</dbReference>
<protein>
    <submittedName>
        <fullName evidence="9">Multicopper oxidase mco domain protein</fullName>
    </submittedName>
</protein>
<dbReference type="PANTHER" id="PTHR48267:SF1">
    <property type="entry name" value="BILIRUBIN OXIDASE"/>
    <property type="match status" value="1"/>
</dbReference>
<feature type="region of interest" description="Disordered" evidence="4">
    <location>
        <begin position="34"/>
        <end position="74"/>
    </location>
</feature>
<dbReference type="Pfam" id="PF07732">
    <property type="entry name" value="Cu-oxidase_3"/>
    <property type="match status" value="1"/>
</dbReference>
<dbReference type="CDD" id="cd04232">
    <property type="entry name" value="CuRO_1_CueO_FtsP"/>
    <property type="match status" value="1"/>
</dbReference>
<dbReference type="InterPro" id="IPR008972">
    <property type="entry name" value="Cupredoxin"/>
</dbReference>
<feature type="domain" description="Plastocyanin-like" evidence="6">
    <location>
        <begin position="239"/>
        <end position="357"/>
    </location>
</feature>
<keyword evidence="5" id="KW-1133">Transmembrane helix</keyword>
<dbReference type="PATRIC" id="fig|1423788.3.peg.4"/>
<name>A0A0R1KNR1_9LACO</name>
<dbReference type="PANTHER" id="PTHR48267">
    <property type="entry name" value="CUPREDOXIN SUPERFAMILY PROTEIN"/>
    <property type="match status" value="1"/>
</dbReference>
<evidence type="ECO:0000256" key="5">
    <source>
        <dbReference type="SAM" id="Phobius"/>
    </source>
</evidence>
<dbReference type="InterPro" id="IPR001117">
    <property type="entry name" value="Cu-oxidase_2nd"/>
</dbReference>
<dbReference type="Gene3D" id="2.60.40.420">
    <property type="entry name" value="Cupredoxins - blue copper proteins"/>
    <property type="match status" value="3"/>
</dbReference>
<dbReference type="Pfam" id="PF00394">
    <property type="entry name" value="Cu-oxidase"/>
    <property type="match status" value="1"/>
</dbReference>
<gene>
    <name evidence="9" type="ORF">FC78_GL000002</name>
</gene>
<feature type="domain" description="Plastocyanin-like" evidence="7">
    <location>
        <begin position="398"/>
        <end position="515"/>
    </location>
</feature>
<evidence type="ECO:0000256" key="2">
    <source>
        <dbReference type="ARBA" id="ARBA00022723"/>
    </source>
</evidence>
<keyword evidence="2" id="KW-0479">Metal-binding</keyword>
<dbReference type="GO" id="GO:0005507">
    <property type="term" value="F:copper ion binding"/>
    <property type="evidence" value="ECO:0007669"/>
    <property type="project" value="InterPro"/>
</dbReference>
<dbReference type="InterPro" id="IPR011706">
    <property type="entry name" value="Cu-oxidase_C"/>
</dbReference>
<evidence type="ECO:0000313" key="10">
    <source>
        <dbReference type="Proteomes" id="UP000051515"/>
    </source>
</evidence>
<proteinExistence type="inferred from homology"/>
<dbReference type="CDD" id="cd13867">
    <property type="entry name" value="CuRO_2_CueO_FtsP"/>
    <property type="match status" value="1"/>
</dbReference>
<keyword evidence="5" id="KW-0812">Transmembrane</keyword>
<accession>A0A0R1KNR1</accession>
<keyword evidence="10" id="KW-1185">Reference proteome</keyword>
<evidence type="ECO:0000259" key="8">
    <source>
        <dbReference type="Pfam" id="PF07732"/>
    </source>
</evidence>
<dbReference type="InterPro" id="IPR002355">
    <property type="entry name" value="Cu_oxidase_Cu_BS"/>
</dbReference>
<sequence>MGILKKKTAWIIIGVIVAIIVVGNVGWFVHTQQHSQSSSSNRSGMMGSWSGSSGHSMMGGNSSGRAQRNSDTDVPLKTATTAAKRLAVPPILKPTKKSGDSVYYTLKAEAGTTTFKPGVKTKTMGYDGSYLGPTIRVRRGQTVHTKVVNQLNQRTSLHWHGALVPGKADGGPFEPIAAGKTKQTTFKVDQQAATLWYHPHAMGTTASQVYHGLAGFMLVDDQNSQKLNLPKKYGVDDFPLVVQDRTFSKAGQFDYQADYNADGTEGNTLLVNGTLNPYINVTTNQVRLRLLNGSNARTYHFTLNHGATIRQIATDGGFLNQPVKMNQIDLAPGQRAEVVVNTANATSKNVALRTNGQRVLQLRLHSKRTGSRTLPVKLNHLTPTKQLNQFGLKHQTISFSGMGRMVRINGRVYNPDRIDLTAKPHTNQIWNLTNNDSMMGGMDHPFHIHGAQFRILSVNGKRPSAAESGLMDVVNLKPGKKVRVLMSFHDRGIFVYHCHNLEHEENGMMGQVKVE</sequence>
<dbReference type="STRING" id="1423788.FC78_GL000002"/>
<comment type="similarity">
    <text evidence="1">Belongs to the multicopper oxidase family.</text>
</comment>
<dbReference type="InterPro" id="IPR011707">
    <property type="entry name" value="Cu-oxidase-like_N"/>
</dbReference>
<evidence type="ECO:0000256" key="1">
    <source>
        <dbReference type="ARBA" id="ARBA00010609"/>
    </source>
</evidence>
<organism evidence="9 10">
    <name type="scientific">Companilactobacillus bobalius DSM 19674</name>
    <dbReference type="NCBI Taxonomy" id="1423788"/>
    <lineage>
        <taxon>Bacteria</taxon>
        <taxon>Bacillati</taxon>
        <taxon>Bacillota</taxon>
        <taxon>Bacilli</taxon>
        <taxon>Lactobacillales</taxon>
        <taxon>Lactobacillaceae</taxon>
        <taxon>Companilactobacillus</taxon>
        <taxon>Companilactobacillus bobalius</taxon>
    </lineage>
</organism>
<dbReference type="InterPro" id="IPR045087">
    <property type="entry name" value="Cu-oxidase_fam"/>
</dbReference>
<dbReference type="Proteomes" id="UP000051515">
    <property type="component" value="Unassembled WGS sequence"/>
</dbReference>